<evidence type="ECO:0000313" key="2">
    <source>
        <dbReference type="EMBL" id="THG88617.1"/>
    </source>
</evidence>
<keyword evidence="1" id="KW-1133">Transmembrane helix</keyword>
<protein>
    <submittedName>
        <fullName evidence="2">Uncharacterized protein</fullName>
    </submittedName>
</protein>
<evidence type="ECO:0000313" key="3">
    <source>
        <dbReference type="Proteomes" id="UP000297014"/>
    </source>
</evidence>
<name>A0A4S4JWI0_ALKAL</name>
<keyword evidence="1" id="KW-0812">Transmembrane</keyword>
<evidence type="ECO:0000256" key="1">
    <source>
        <dbReference type="SAM" id="Phobius"/>
    </source>
</evidence>
<accession>A0A4S4JWI0</accession>
<sequence>MEEGNIFKGLFWGLVLSLPLWGLISIVVMYFIK</sequence>
<dbReference type="AlphaFoldDB" id="A0A4S4JWI0"/>
<proteinExistence type="predicted"/>
<comment type="caution">
    <text evidence="2">The sequence shown here is derived from an EMBL/GenBank/DDBJ whole genome shotgun (WGS) entry which is preliminary data.</text>
</comment>
<dbReference type="EMBL" id="JALP01000362">
    <property type="protein sequence ID" value="THG88617.1"/>
    <property type="molecule type" value="Genomic_DNA"/>
</dbReference>
<organism evidence="2 3">
    <name type="scientific">Alkalihalobacillus alcalophilus ATCC 27647 = CGMCC 1.3604</name>
    <dbReference type="NCBI Taxonomy" id="1218173"/>
    <lineage>
        <taxon>Bacteria</taxon>
        <taxon>Bacillati</taxon>
        <taxon>Bacillota</taxon>
        <taxon>Bacilli</taxon>
        <taxon>Bacillales</taxon>
        <taxon>Bacillaceae</taxon>
        <taxon>Alkalihalobacillus</taxon>
    </lineage>
</organism>
<gene>
    <name evidence="2" type="ORF">AJ85_02245</name>
</gene>
<feature type="transmembrane region" description="Helical" evidence="1">
    <location>
        <begin position="12"/>
        <end position="32"/>
    </location>
</feature>
<reference evidence="2 3" key="1">
    <citation type="submission" date="2014-01" db="EMBL/GenBank/DDBJ databases">
        <title>Draft genome sequencing of Bacillus alcalophilus CGMCC 1.3604.</title>
        <authorList>
            <person name="Yang J."/>
            <person name="Diao L."/>
            <person name="Yang S."/>
        </authorList>
    </citation>
    <scope>NUCLEOTIDE SEQUENCE [LARGE SCALE GENOMIC DNA]</scope>
    <source>
        <strain evidence="2 3">CGMCC 1.3604</strain>
    </source>
</reference>
<dbReference type="Proteomes" id="UP000297014">
    <property type="component" value="Unassembled WGS sequence"/>
</dbReference>
<keyword evidence="1" id="KW-0472">Membrane</keyword>